<dbReference type="Proteomes" id="UP000468388">
    <property type="component" value="Unassembled WGS sequence"/>
</dbReference>
<keyword evidence="2" id="KW-1185">Reference proteome</keyword>
<evidence type="ECO:0000313" key="2">
    <source>
        <dbReference type="Proteomes" id="UP000468388"/>
    </source>
</evidence>
<dbReference type="OrthoDB" id="1495383at2"/>
<proteinExistence type="predicted"/>
<dbReference type="RefSeq" id="WP_157301069.1">
    <property type="nucleotide sequence ID" value="NZ_BAAAZB010000002.1"/>
</dbReference>
<dbReference type="EMBL" id="WRXO01000005">
    <property type="protein sequence ID" value="MVT42434.1"/>
    <property type="molecule type" value="Genomic_DNA"/>
</dbReference>
<protein>
    <submittedName>
        <fullName evidence="1">Uncharacterized protein</fullName>
    </submittedName>
</protein>
<comment type="caution">
    <text evidence="1">The sequence shown here is derived from an EMBL/GenBank/DDBJ whole genome shotgun (WGS) entry which is preliminary data.</text>
</comment>
<evidence type="ECO:0000313" key="1">
    <source>
        <dbReference type="EMBL" id="MVT42434.1"/>
    </source>
</evidence>
<gene>
    <name evidence="1" type="ORF">GO495_17710</name>
</gene>
<name>A0A6N8JBU8_9BACT</name>
<accession>A0A6N8JBU8</accession>
<dbReference type="AlphaFoldDB" id="A0A6N8JBU8"/>
<organism evidence="1 2">
    <name type="scientific">Chitinophaga oryziterrae</name>
    <dbReference type="NCBI Taxonomy" id="1031224"/>
    <lineage>
        <taxon>Bacteria</taxon>
        <taxon>Pseudomonadati</taxon>
        <taxon>Bacteroidota</taxon>
        <taxon>Chitinophagia</taxon>
        <taxon>Chitinophagales</taxon>
        <taxon>Chitinophagaceae</taxon>
        <taxon>Chitinophaga</taxon>
    </lineage>
</organism>
<reference evidence="1 2" key="1">
    <citation type="submission" date="2019-12" db="EMBL/GenBank/DDBJ databases">
        <title>The draft genomic sequence of strain Chitinophaga oryziterrae JCM 16595.</title>
        <authorList>
            <person name="Zhang X."/>
        </authorList>
    </citation>
    <scope>NUCLEOTIDE SEQUENCE [LARGE SCALE GENOMIC DNA]</scope>
    <source>
        <strain evidence="1 2">JCM 16595</strain>
    </source>
</reference>
<sequence length="395" mass="46095">MQSKLSHLSKDEIDLLIKQYYNGEKIRLLIDEFKIDTKTTSLHKLFPPTICETLYCPYCDNVNLVSSYKSRNDFNRKSTPFCPDCEHIHNSDCECVNCRKYISYLAKLKTDKQKKLITEKCSSMFIAPCAVRDLSFETAVYLMSLTRHLISEDLKFAFPFVKIHTKLAPSFEFLKQMHESLRKQGIISLSPQSKTESFTYNEDITAITSYSALRAQWELLSSFSKQEKKAYIKELEEVIASDNWPEHWHIESNKLWHSIALHECLEYLTYLLERRQFPIEDFGEKTITTFETLLKRFSIAQIFNLSWQSIRDTGDFLRQKMIPHSQAQSVFTGILLRKVDRALAQKWIVRDGGRDFNCAQSVVSKTLFNLFLKLGDAVLTMRVPELNERNTERPS</sequence>